<dbReference type="InterPro" id="IPR036047">
    <property type="entry name" value="F-box-like_dom_sf"/>
</dbReference>
<evidence type="ECO:0000259" key="1">
    <source>
        <dbReference type="PROSITE" id="PS50181"/>
    </source>
</evidence>
<name>A0AA86SW47_9FABA</name>
<gene>
    <name evidence="2" type="ORF">AYBTSS11_LOCUS16657</name>
</gene>
<dbReference type="PANTHER" id="PTHR44259">
    <property type="entry name" value="OS07G0183000 PROTEIN-RELATED"/>
    <property type="match status" value="1"/>
</dbReference>
<dbReference type="Pfam" id="PF03478">
    <property type="entry name" value="Beta-prop_KIB1-4"/>
    <property type="match status" value="1"/>
</dbReference>
<dbReference type="Gramene" id="rna-AYBTSS11_LOCUS16657">
    <property type="protein sequence ID" value="CAJ1956432.1"/>
    <property type="gene ID" value="gene-AYBTSS11_LOCUS16657"/>
</dbReference>
<keyword evidence="3" id="KW-1185">Reference proteome</keyword>
<evidence type="ECO:0000313" key="2">
    <source>
        <dbReference type="EMBL" id="CAJ1956432.1"/>
    </source>
</evidence>
<protein>
    <recommendedName>
        <fullName evidence="1">F-box domain-containing protein</fullName>
    </recommendedName>
</protein>
<dbReference type="Pfam" id="PF00646">
    <property type="entry name" value="F-box"/>
    <property type="match status" value="1"/>
</dbReference>
<dbReference type="SUPFAM" id="SSF81383">
    <property type="entry name" value="F-box domain"/>
    <property type="match status" value="1"/>
</dbReference>
<dbReference type="EMBL" id="OY731402">
    <property type="protein sequence ID" value="CAJ1956432.1"/>
    <property type="molecule type" value="Genomic_DNA"/>
</dbReference>
<dbReference type="AlphaFoldDB" id="A0AA86SW47"/>
<dbReference type="Proteomes" id="UP001189624">
    <property type="component" value="Chromosome 5"/>
</dbReference>
<dbReference type="InterPro" id="IPR050942">
    <property type="entry name" value="F-box_BR-signaling"/>
</dbReference>
<dbReference type="Gene3D" id="1.20.1280.50">
    <property type="match status" value="1"/>
</dbReference>
<reference evidence="2" key="1">
    <citation type="submission" date="2023-10" db="EMBL/GenBank/DDBJ databases">
        <authorList>
            <person name="Domelevo Entfellner J.-B."/>
        </authorList>
    </citation>
    <scope>NUCLEOTIDE SEQUENCE</scope>
</reference>
<sequence>MRSLLLEVIITKIAAKRMKRRNKKRILTNKYHEDWSSISSLPLESMRGRYCAACRKKTHRSKRKQEKKHFADWSSLPRGIVEMIAEKLTFVDWLSMSKVCMSWNAILGEEHPCWQRHGFPCLLVSGQRNKETRTCISILENRVWEFELPEACGKYCWGSFRGWLIMVKCLDNFHLEVNLLNPFSGSQIILPSIWNFYHKMVLSGLPYKNNFICMLLHSHCRELAFWSTGANSWRKYSELTGEPFEDAVFCNGSFYLLDGGFNIWQIDVQSIYSSINGGDDSGTLSKIETRFHEVKRPEIFQLQEWVGLQNRRTNQILRYLVESCGELLLVCRYFNPNQDAVLETQKFEVYALNFCELSWKKVKDLGDQMIFLGRCCSTSFSAKELGVGVRNSLYFCNDPTTPWWNEWDSDHLKGILSRFGFNRTNVSHWGIFTLGNEDGEPFCFHGDIDSWTYTWFTAPSWWCNRNIPPIQSK</sequence>
<dbReference type="SMART" id="SM00256">
    <property type="entry name" value="FBOX"/>
    <property type="match status" value="1"/>
</dbReference>
<dbReference type="InterPro" id="IPR001810">
    <property type="entry name" value="F-box_dom"/>
</dbReference>
<evidence type="ECO:0000313" key="3">
    <source>
        <dbReference type="Proteomes" id="UP001189624"/>
    </source>
</evidence>
<accession>A0AA86SW47</accession>
<dbReference type="InterPro" id="IPR005174">
    <property type="entry name" value="KIB1-4_b-propeller"/>
</dbReference>
<feature type="domain" description="F-box" evidence="1">
    <location>
        <begin position="70"/>
        <end position="117"/>
    </location>
</feature>
<organism evidence="2 3">
    <name type="scientific">Sphenostylis stenocarpa</name>
    <dbReference type="NCBI Taxonomy" id="92480"/>
    <lineage>
        <taxon>Eukaryota</taxon>
        <taxon>Viridiplantae</taxon>
        <taxon>Streptophyta</taxon>
        <taxon>Embryophyta</taxon>
        <taxon>Tracheophyta</taxon>
        <taxon>Spermatophyta</taxon>
        <taxon>Magnoliopsida</taxon>
        <taxon>eudicotyledons</taxon>
        <taxon>Gunneridae</taxon>
        <taxon>Pentapetalae</taxon>
        <taxon>rosids</taxon>
        <taxon>fabids</taxon>
        <taxon>Fabales</taxon>
        <taxon>Fabaceae</taxon>
        <taxon>Papilionoideae</taxon>
        <taxon>50 kb inversion clade</taxon>
        <taxon>NPAAA clade</taxon>
        <taxon>indigoferoid/millettioid clade</taxon>
        <taxon>Phaseoleae</taxon>
        <taxon>Sphenostylis</taxon>
    </lineage>
</organism>
<proteinExistence type="predicted"/>
<dbReference type="PROSITE" id="PS50181">
    <property type="entry name" value="FBOX"/>
    <property type="match status" value="1"/>
</dbReference>